<dbReference type="CDD" id="cd00158">
    <property type="entry name" value="RHOD"/>
    <property type="match status" value="1"/>
</dbReference>
<sequence length="101" mass="11545">MTKNTYTDIDLHEALKLKNEANSVLVDVRETWEFEEFNEGGINIPLSEIRDKRNLLTSYKNIVVICTNGVRSKVAAMDYCRVPEWLDKSIFHVKGGIIESA</sequence>
<keyword evidence="3" id="KW-1185">Reference proteome</keyword>
<dbReference type="InterPro" id="IPR036873">
    <property type="entry name" value="Rhodanese-like_dom_sf"/>
</dbReference>
<dbReference type="EMBL" id="VBSN01000049">
    <property type="protein sequence ID" value="KAA6438659.1"/>
    <property type="molecule type" value="Genomic_DNA"/>
</dbReference>
<evidence type="ECO:0000259" key="1">
    <source>
        <dbReference type="PROSITE" id="PS50206"/>
    </source>
</evidence>
<dbReference type="PROSITE" id="PS50206">
    <property type="entry name" value="RHODANESE_3"/>
    <property type="match status" value="1"/>
</dbReference>
<dbReference type="Pfam" id="PF00581">
    <property type="entry name" value="Rhodanese"/>
    <property type="match status" value="1"/>
</dbReference>
<gene>
    <name evidence="2" type="ORF">FEM33_18535</name>
</gene>
<dbReference type="SUPFAM" id="SSF52821">
    <property type="entry name" value="Rhodanese/Cell cycle control phosphatase"/>
    <property type="match status" value="1"/>
</dbReference>
<proteinExistence type="predicted"/>
<dbReference type="AlphaFoldDB" id="A0A5M8QRG2"/>
<dbReference type="RefSeq" id="WP_139013457.1">
    <property type="nucleotide sequence ID" value="NZ_VBSN01000049.1"/>
</dbReference>
<accession>A0A5M8QRG2</accession>
<dbReference type="Proteomes" id="UP000323994">
    <property type="component" value="Unassembled WGS sequence"/>
</dbReference>
<dbReference type="Gene3D" id="3.40.250.10">
    <property type="entry name" value="Rhodanese-like domain"/>
    <property type="match status" value="1"/>
</dbReference>
<protein>
    <submittedName>
        <fullName evidence="2">Rhodanese-like domain-containing protein</fullName>
    </submittedName>
</protein>
<evidence type="ECO:0000313" key="3">
    <source>
        <dbReference type="Proteomes" id="UP000323994"/>
    </source>
</evidence>
<dbReference type="OrthoDB" id="9808735at2"/>
<organism evidence="2 3">
    <name type="scientific">Dyadobacter flavalbus</name>
    <dbReference type="NCBI Taxonomy" id="2579942"/>
    <lineage>
        <taxon>Bacteria</taxon>
        <taxon>Pseudomonadati</taxon>
        <taxon>Bacteroidota</taxon>
        <taxon>Cytophagia</taxon>
        <taxon>Cytophagales</taxon>
        <taxon>Spirosomataceae</taxon>
        <taxon>Dyadobacter</taxon>
    </lineage>
</organism>
<dbReference type="InterPro" id="IPR001763">
    <property type="entry name" value="Rhodanese-like_dom"/>
</dbReference>
<evidence type="ECO:0000313" key="2">
    <source>
        <dbReference type="EMBL" id="KAA6438659.1"/>
    </source>
</evidence>
<name>A0A5M8QRG2_9BACT</name>
<comment type="caution">
    <text evidence="2">The sequence shown here is derived from an EMBL/GenBank/DDBJ whole genome shotgun (WGS) entry which is preliminary data.</text>
</comment>
<feature type="domain" description="Rhodanese" evidence="1">
    <location>
        <begin position="19"/>
        <end position="77"/>
    </location>
</feature>
<reference evidence="2 3" key="1">
    <citation type="submission" date="2019-05" db="EMBL/GenBank/DDBJ databases">
        <authorList>
            <person name="Qu J.-H."/>
        </authorList>
    </citation>
    <scope>NUCLEOTIDE SEQUENCE [LARGE SCALE GENOMIC DNA]</scope>
    <source>
        <strain evidence="2 3">NS28</strain>
    </source>
</reference>